<dbReference type="OrthoDB" id="5623992at2"/>
<keyword evidence="3" id="KW-1185">Reference proteome</keyword>
<dbReference type="EMBL" id="AP014879">
    <property type="protein sequence ID" value="BAV32642.1"/>
    <property type="molecule type" value="Genomic_DNA"/>
</dbReference>
<dbReference type="AlphaFoldDB" id="A0A1B4XCX9"/>
<evidence type="ECO:0000256" key="1">
    <source>
        <dbReference type="SAM" id="MobiDB-lite"/>
    </source>
</evidence>
<evidence type="ECO:0000313" key="2">
    <source>
        <dbReference type="EMBL" id="BAV32642.1"/>
    </source>
</evidence>
<organism evidence="2 3">
    <name type="scientific">Sulfuricaulis limicola</name>
    <dbReference type="NCBI Taxonomy" id="1620215"/>
    <lineage>
        <taxon>Bacteria</taxon>
        <taxon>Pseudomonadati</taxon>
        <taxon>Pseudomonadota</taxon>
        <taxon>Gammaproteobacteria</taxon>
        <taxon>Acidiferrobacterales</taxon>
        <taxon>Acidiferrobacteraceae</taxon>
        <taxon>Sulfuricaulis</taxon>
    </lineage>
</organism>
<feature type="compositionally biased region" description="Basic and acidic residues" evidence="1">
    <location>
        <begin position="122"/>
        <end position="131"/>
    </location>
</feature>
<dbReference type="KEGG" id="slim:SCL_0320"/>
<protein>
    <submittedName>
        <fullName evidence="2">Uncharacterized protein</fullName>
    </submittedName>
</protein>
<dbReference type="InParanoid" id="A0A1B4XCX9"/>
<dbReference type="Proteomes" id="UP000243180">
    <property type="component" value="Chromosome"/>
</dbReference>
<accession>A0A1B4XCX9</accession>
<dbReference type="RefSeq" id="WP_096359346.1">
    <property type="nucleotide sequence ID" value="NZ_AP014879.1"/>
</dbReference>
<gene>
    <name evidence="2" type="ORF">SCL_0320</name>
</gene>
<reference evidence="2 3" key="1">
    <citation type="submission" date="2015-05" db="EMBL/GenBank/DDBJ databases">
        <title>Complete genome sequence of a sulfur-oxidizing gammaproteobacterium strain HA5.</title>
        <authorList>
            <person name="Miura A."/>
            <person name="Kojima H."/>
            <person name="Fukui M."/>
        </authorList>
    </citation>
    <scope>NUCLEOTIDE SEQUENCE [LARGE SCALE GENOMIC DNA]</scope>
    <source>
        <strain evidence="2 3">HA5</strain>
    </source>
</reference>
<name>A0A1B4XCX9_9GAMM</name>
<evidence type="ECO:0000313" key="3">
    <source>
        <dbReference type="Proteomes" id="UP000243180"/>
    </source>
</evidence>
<feature type="region of interest" description="Disordered" evidence="1">
    <location>
        <begin position="109"/>
        <end position="139"/>
    </location>
</feature>
<sequence>MSHNKIPDFTETELWAVRSTLKERYGKEVEPQMADTEVMLGGADGMAWCPALFWSAKGANFTIVKTGPKRFRAYFYYHPEHQLGTGIDSYDEIGDCVISVLQVESDHIRKQKISTDQTPAQTDKDAPEKPDTSPLFWGD</sequence>
<proteinExistence type="predicted"/>